<dbReference type="OMA" id="WCLASIL"/>
<evidence type="ECO:0000313" key="8">
    <source>
        <dbReference type="Proteomes" id="UP000070444"/>
    </source>
</evidence>
<dbReference type="GO" id="GO:0004930">
    <property type="term" value="F:G protein-coupled receptor activity"/>
    <property type="evidence" value="ECO:0007669"/>
    <property type="project" value="TreeGrafter"/>
</dbReference>
<sequence>MEVEQGKYQKDDNEVINLINLLGMVSAVTVLVSLFGLRVYFPKLTDRVSLRFLIAIGIADVVIHLLNFMLPQAQEDNDWCKSLSSLIIFFDNLYCLASIGIAFNLQLIVLHHIEPNKWVEIYYWIALIGISAFSTAPFIATQSVGYDKDTESCLLKDADSPYSVALVWCLIGSLKVLSLIYCPIICIIIWLKIDRSPDQLDKINDDISKMTVEAKNKIRKLIKRSLLYPIAPLLTQLGPLVYFIAKHAGWLDNKLSLWKGLSIAISGLVTLISLFMDPAFQKAIGIIYTKIAEANDNFNNQVASMEDPDKFNFFPMISTPVLEMVNNQPMPSMSNETIKSKKSKAQSILSQEEESKLCDVTKKL</sequence>
<gene>
    <name evidence="7" type="ORF">CONCODRAFT_71806</name>
</gene>
<feature type="transmembrane region" description="Helical" evidence="6">
    <location>
        <begin position="257"/>
        <end position="276"/>
    </location>
</feature>
<feature type="transmembrane region" description="Helical" evidence="6">
    <location>
        <begin position="18"/>
        <end position="41"/>
    </location>
</feature>
<comment type="subcellular location">
    <subcellularLocation>
        <location evidence="1">Membrane</location>
        <topology evidence="1">Multi-pass membrane protein</topology>
    </subcellularLocation>
</comment>
<dbReference type="PANTHER" id="PTHR23112">
    <property type="entry name" value="G PROTEIN-COUPLED RECEPTOR 157-RELATED"/>
    <property type="match status" value="1"/>
</dbReference>
<feature type="transmembrane region" description="Helical" evidence="6">
    <location>
        <begin position="226"/>
        <end position="245"/>
    </location>
</feature>
<evidence type="ECO:0000313" key="7">
    <source>
        <dbReference type="EMBL" id="KXN69027.1"/>
    </source>
</evidence>
<accession>A0A137P1W4</accession>
<dbReference type="GO" id="GO:0007189">
    <property type="term" value="P:adenylate cyclase-activating G protein-coupled receptor signaling pathway"/>
    <property type="evidence" value="ECO:0007669"/>
    <property type="project" value="TreeGrafter"/>
</dbReference>
<dbReference type="AlphaFoldDB" id="A0A137P1W4"/>
<dbReference type="EMBL" id="KQ964551">
    <property type="protein sequence ID" value="KXN69027.1"/>
    <property type="molecule type" value="Genomic_DNA"/>
</dbReference>
<keyword evidence="3 6" id="KW-1133">Transmembrane helix</keyword>
<dbReference type="OrthoDB" id="2282627at2759"/>
<feature type="compositionally biased region" description="Basic and acidic residues" evidence="5">
    <location>
        <begin position="353"/>
        <end position="364"/>
    </location>
</feature>
<keyword evidence="4 6" id="KW-0472">Membrane</keyword>
<evidence type="ECO:0000256" key="5">
    <source>
        <dbReference type="SAM" id="MobiDB-lite"/>
    </source>
</evidence>
<evidence type="ECO:0000256" key="2">
    <source>
        <dbReference type="ARBA" id="ARBA00022692"/>
    </source>
</evidence>
<organism evidence="7 8">
    <name type="scientific">Conidiobolus coronatus (strain ATCC 28846 / CBS 209.66 / NRRL 28638)</name>
    <name type="common">Delacroixia coronata</name>
    <dbReference type="NCBI Taxonomy" id="796925"/>
    <lineage>
        <taxon>Eukaryota</taxon>
        <taxon>Fungi</taxon>
        <taxon>Fungi incertae sedis</taxon>
        <taxon>Zoopagomycota</taxon>
        <taxon>Entomophthoromycotina</taxon>
        <taxon>Entomophthoromycetes</taxon>
        <taxon>Entomophthorales</taxon>
        <taxon>Ancylistaceae</taxon>
        <taxon>Conidiobolus</taxon>
    </lineage>
</organism>
<reference evidence="7 8" key="1">
    <citation type="journal article" date="2015" name="Genome Biol. Evol.">
        <title>Phylogenomic analyses indicate that early fungi evolved digesting cell walls of algal ancestors of land plants.</title>
        <authorList>
            <person name="Chang Y."/>
            <person name="Wang S."/>
            <person name="Sekimoto S."/>
            <person name="Aerts A.L."/>
            <person name="Choi C."/>
            <person name="Clum A."/>
            <person name="LaButti K.M."/>
            <person name="Lindquist E.A."/>
            <person name="Yee Ngan C."/>
            <person name="Ohm R.A."/>
            <person name="Salamov A.A."/>
            <person name="Grigoriev I.V."/>
            <person name="Spatafora J.W."/>
            <person name="Berbee M.L."/>
        </authorList>
    </citation>
    <scope>NUCLEOTIDE SEQUENCE [LARGE SCALE GENOMIC DNA]</scope>
    <source>
        <strain evidence="7 8">NRRL 28638</strain>
    </source>
</reference>
<feature type="transmembrane region" description="Helical" evidence="6">
    <location>
        <begin position="121"/>
        <end position="145"/>
    </location>
</feature>
<dbReference type="Proteomes" id="UP000070444">
    <property type="component" value="Unassembled WGS sequence"/>
</dbReference>
<dbReference type="PANTHER" id="PTHR23112:SF0">
    <property type="entry name" value="TRANSMEMBRANE PROTEIN 116"/>
    <property type="match status" value="1"/>
</dbReference>
<evidence type="ECO:0000256" key="1">
    <source>
        <dbReference type="ARBA" id="ARBA00004141"/>
    </source>
</evidence>
<feature type="transmembrane region" description="Helical" evidence="6">
    <location>
        <begin position="86"/>
        <end position="109"/>
    </location>
</feature>
<keyword evidence="2 6" id="KW-0812">Transmembrane</keyword>
<evidence type="ECO:0000256" key="6">
    <source>
        <dbReference type="SAM" id="Phobius"/>
    </source>
</evidence>
<evidence type="ECO:0008006" key="9">
    <source>
        <dbReference type="Google" id="ProtNLM"/>
    </source>
</evidence>
<feature type="region of interest" description="Disordered" evidence="5">
    <location>
        <begin position="331"/>
        <end position="364"/>
    </location>
</feature>
<protein>
    <recommendedName>
        <fullName evidence="9">G-protein coupled receptors family 2 profile 2 domain-containing protein</fullName>
    </recommendedName>
</protein>
<dbReference type="Gene3D" id="1.20.1070.10">
    <property type="entry name" value="Rhodopsin 7-helix transmembrane proteins"/>
    <property type="match status" value="1"/>
</dbReference>
<keyword evidence="8" id="KW-1185">Reference proteome</keyword>
<proteinExistence type="predicted"/>
<name>A0A137P1W4_CONC2</name>
<feature type="transmembrane region" description="Helical" evidence="6">
    <location>
        <begin position="165"/>
        <end position="191"/>
    </location>
</feature>
<evidence type="ECO:0000256" key="4">
    <source>
        <dbReference type="ARBA" id="ARBA00023136"/>
    </source>
</evidence>
<evidence type="ECO:0000256" key="3">
    <source>
        <dbReference type="ARBA" id="ARBA00022989"/>
    </source>
</evidence>
<dbReference type="GO" id="GO:0005886">
    <property type="term" value="C:plasma membrane"/>
    <property type="evidence" value="ECO:0007669"/>
    <property type="project" value="TreeGrafter"/>
</dbReference>
<feature type="transmembrane region" description="Helical" evidence="6">
    <location>
        <begin position="48"/>
        <end position="66"/>
    </location>
</feature>